<proteinExistence type="predicted"/>
<dbReference type="PANTHER" id="PTHR45947:SF3">
    <property type="entry name" value="SULFOQUINOVOSYL TRANSFERASE SQD2"/>
    <property type="match status" value="1"/>
</dbReference>
<dbReference type="InterPro" id="IPR050194">
    <property type="entry name" value="Glycosyltransferase_grp1"/>
</dbReference>
<evidence type="ECO:0000313" key="3">
    <source>
        <dbReference type="EMBL" id="SFP34150.1"/>
    </source>
</evidence>
<dbReference type="AlphaFoldDB" id="A0A1I5PK26"/>
<dbReference type="EMBL" id="FOWZ01000004">
    <property type="protein sequence ID" value="SFP34150.1"/>
    <property type="molecule type" value="Genomic_DNA"/>
</dbReference>
<accession>A0A1I5PK26</accession>
<dbReference type="InterPro" id="IPR001296">
    <property type="entry name" value="Glyco_trans_1"/>
</dbReference>
<dbReference type="Proteomes" id="UP000199331">
    <property type="component" value="Unassembled WGS sequence"/>
</dbReference>
<dbReference type="SUPFAM" id="SSF53756">
    <property type="entry name" value="UDP-Glycosyltransferase/glycogen phosphorylase"/>
    <property type="match status" value="1"/>
</dbReference>
<dbReference type="GO" id="GO:0016757">
    <property type="term" value="F:glycosyltransferase activity"/>
    <property type="evidence" value="ECO:0007669"/>
    <property type="project" value="InterPro"/>
</dbReference>
<keyword evidence="3" id="KW-0808">Transferase</keyword>
<name>A0A1I5PK26_9SPHN</name>
<feature type="domain" description="Glycosyltransferase subfamily 4-like N-terminal" evidence="2">
    <location>
        <begin position="15"/>
        <end position="182"/>
    </location>
</feature>
<evidence type="ECO:0000313" key="4">
    <source>
        <dbReference type="Proteomes" id="UP000199331"/>
    </source>
</evidence>
<evidence type="ECO:0000259" key="1">
    <source>
        <dbReference type="Pfam" id="PF00534"/>
    </source>
</evidence>
<dbReference type="PANTHER" id="PTHR45947">
    <property type="entry name" value="SULFOQUINOVOSYL TRANSFERASE SQD2"/>
    <property type="match status" value="1"/>
</dbReference>
<gene>
    <name evidence="3" type="ORF">SAMN04488060_2466</name>
</gene>
<sequence length="372" mass="40150">MKILSVSNFFDTHGGGLERVAGHLCREFTKLGYEALWAACDGDGLPESPAEIIALRCTNSIEKSTGLPIPLPGLRSLTRLWKAVRRSDLVVIHDALYLSSIAAMVMAKLAGKQTVLIQHIGSITFASTTLTVVMKIANTIVTKPMMRSASRVVFISATVREEFASVAAKREPLLVFNGVDTNVFLSHRDGNNSGGPSQFGLPTAKPLAVFVGRLVEKKGLEIVRQLALIQPGWSFAIVGRGPIDPTKWQADNVFVLGQLSQTALARLYNASDVLLLPSVGEGYPLVIQEAMACGLPTVTGDVASRADPDATKWLTGVAIDLSDPTGSARRCGAAIDRVRECPPDRDEMSEYAKNTYSWQRMAREVASVTLSR</sequence>
<feature type="domain" description="Glycosyl transferase family 1" evidence="1">
    <location>
        <begin position="198"/>
        <end position="354"/>
    </location>
</feature>
<dbReference type="CDD" id="cd03801">
    <property type="entry name" value="GT4_PimA-like"/>
    <property type="match status" value="1"/>
</dbReference>
<dbReference type="Pfam" id="PF00534">
    <property type="entry name" value="Glycos_transf_1"/>
    <property type="match status" value="1"/>
</dbReference>
<dbReference type="Pfam" id="PF13439">
    <property type="entry name" value="Glyco_transf_4"/>
    <property type="match status" value="1"/>
</dbReference>
<reference evidence="4" key="1">
    <citation type="submission" date="2016-10" db="EMBL/GenBank/DDBJ databases">
        <authorList>
            <person name="Varghese N."/>
            <person name="Submissions S."/>
        </authorList>
    </citation>
    <scope>NUCLEOTIDE SEQUENCE [LARGE SCALE GENOMIC DNA]</scope>
    <source>
        <strain evidence="4">CGMCC 1.7715</strain>
    </source>
</reference>
<dbReference type="OrthoDB" id="9790710at2"/>
<evidence type="ECO:0000259" key="2">
    <source>
        <dbReference type="Pfam" id="PF13439"/>
    </source>
</evidence>
<dbReference type="InterPro" id="IPR028098">
    <property type="entry name" value="Glyco_trans_4-like_N"/>
</dbReference>
<organism evidence="3 4">
    <name type="scientific">Qipengyuania nanhaisediminis</name>
    <dbReference type="NCBI Taxonomy" id="604088"/>
    <lineage>
        <taxon>Bacteria</taxon>
        <taxon>Pseudomonadati</taxon>
        <taxon>Pseudomonadota</taxon>
        <taxon>Alphaproteobacteria</taxon>
        <taxon>Sphingomonadales</taxon>
        <taxon>Erythrobacteraceae</taxon>
        <taxon>Qipengyuania</taxon>
    </lineage>
</organism>
<dbReference type="Gene3D" id="3.40.50.2000">
    <property type="entry name" value="Glycogen Phosphorylase B"/>
    <property type="match status" value="2"/>
</dbReference>
<keyword evidence="4" id="KW-1185">Reference proteome</keyword>
<protein>
    <submittedName>
        <fullName evidence="3">Glycosyltransferase involved in cell wall bisynthesis</fullName>
    </submittedName>
</protein>
<dbReference type="RefSeq" id="WP_090482185.1">
    <property type="nucleotide sequence ID" value="NZ_FOWZ01000004.1"/>
</dbReference>
<dbReference type="STRING" id="604088.SAMN04488060_2466"/>